<dbReference type="GO" id="GO:0051287">
    <property type="term" value="F:NAD binding"/>
    <property type="evidence" value="ECO:0007669"/>
    <property type="project" value="InterPro"/>
</dbReference>
<name>A0A2M9FWI6_9PROT</name>
<dbReference type="Gene3D" id="1.10.1040.10">
    <property type="entry name" value="N-(1-d-carboxylethyl)-l-norvaline Dehydrogenase, domain 2"/>
    <property type="match status" value="1"/>
</dbReference>
<keyword evidence="7" id="KW-1185">Reference proteome</keyword>
<evidence type="ECO:0000259" key="5">
    <source>
        <dbReference type="Pfam" id="PF14833"/>
    </source>
</evidence>
<dbReference type="InterPro" id="IPR018247">
    <property type="entry name" value="EF_Hand_1_Ca_BS"/>
</dbReference>
<dbReference type="AlphaFoldDB" id="A0A2M9FWI6"/>
<dbReference type="GO" id="GO:0016054">
    <property type="term" value="P:organic acid catabolic process"/>
    <property type="evidence" value="ECO:0007669"/>
    <property type="project" value="UniProtKB-ARBA"/>
</dbReference>
<dbReference type="PANTHER" id="PTHR22981">
    <property type="entry name" value="3-HYDROXYISOBUTYRATE DEHYDROGENASE-RELATED"/>
    <property type="match status" value="1"/>
</dbReference>
<dbReference type="EMBL" id="PHIG01000054">
    <property type="protein sequence ID" value="PJK27799.1"/>
    <property type="molecule type" value="Genomic_DNA"/>
</dbReference>
<dbReference type="InterPro" id="IPR002204">
    <property type="entry name" value="3-OH-isobutyrate_DH-rel_CS"/>
</dbReference>
<evidence type="ECO:0000313" key="7">
    <source>
        <dbReference type="Proteomes" id="UP000229498"/>
    </source>
</evidence>
<proteinExistence type="predicted"/>
<gene>
    <name evidence="6" type="ORF">CVT23_20175</name>
</gene>
<dbReference type="GO" id="GO:0016616">
    <property type="term" value="F:oxidoreductase activity, acting on the CH-OH group of donors, NAD or NADP as acceptor"/>
    <property type="evidence" value="ECO:0007669"/>
    <property type="project" value="TreeGrafter"/>
</dbReference>
<dbReference type="SUPFAM" id="SSF48179">
    <property type="entry name" value="6-phosphogluconate dehydrogenase C-terminal domain-like"/>
    <property type="match status" value="1"/>
</dbReference>
<sequence length="299" mass="30514">MTETIGFIGLGAMGGPMAANLARAGHNLVVFDADRSKEIEVAELGAAVAGSVAEVAGKADIIVTMLPDSPDVEEVALGAAGVRAHGRPDQLLMDMSTIAPATTDRLCRELNEAGIGFVDAPVGRLVAHAIAGESLFMVGASGNDFGRVKPLLEAMGSTIHHCGGPGAGIRTKLVNNLIAIAVCQIDAEAISLAQAFGLDIATTLDVINGTTATNGHLVSAWPNKVLKGDTEPGFRIALAHKDVSLALEAAREAGIPMFAGAAVRESLALAKGDAAFAGRDFSALLDHVCSLAGLKPPRT</sequence>
<comment type="caution">
    <text evidence="6">The sequence shown here is derived from an EMBL/GenBank/DDBJ whole genome shotgun (WGS) entry which is preliminary data.</text>
</comment>
<evidence type="ECO:0000313" key="6">
    <source>
        <dbReference type="EMBL" id="PJK27799.1"/>
    </source>
</evidence>
<dbReference type="Proteomes" id="UP000229498">
    <property type="component" value="Unassembled WGS sequence"/>
</dbReference>
<dbReference type="PROSITE" id="PS00018">
    <property type="entry name" value="EF_HAND_1"/>
    <property type="match status" value="1"/>
</dbReference>
<feature type="domain" description="6-phosphogluconate dehydrogenase NADP-binding" evidence="4">
    <location>
        <begin position="4"/>
        <end position="163"/>
    </location>
</feature>
<dbReference type="GO" id="GO:0050661">
    <property type="term" value="F:NADP binding"/>
    <property type="evidence" value="ECO:0007669"/>
    <property type="project" value="InterPro"/>
</dbReference>
<organism evidence="6 7">
    <name type="scientific">Minwuia thermotolerans</name>
    <dbReference type="NCBI Taxonomy" id="2056226"/>
    <lineage>
        <taxon>Bacteria</taxon>
        <taxon>Pseudomonadati</taxon>
        <taxon>Pseudomonadota</taxon>
        <taxon>Alphaproteobacteria</taxon>
        <taxon>Minwuiales</taxon>
        <taxon>Minwuiaceae</taxon>
        <taxon>Minwuia</taxon>
    </lineage>
</organism>
<dbReference type="InterPro" id="IPR008927">
    <property type="entry name" value="6-PGluconate_DH-like_C_sf"/>
</dbReference>
<evidence type="ECO:0000256" key="2">
    <source>
        <dbReference type="ARBA" id="ARBA00023027"/>
    </source>
</evidence>
<dbReference type="OrthoDB" id="9812907at2"/>
<dbReference type="Pfam" id="PF03446">
    <property type="entry name" value="NAD_binding_2"/>
    <property type="match status" value="1"/>
</dbReference>
<dbReference type="InterPro" id="IPR036291">
    <property type="entry name" value="NAD(P)-bd_dom_sf"/>
</dbReference>
<protein>
    <submittedName>
        <fullName evidence="6">Hydroxyacid dehydrogenase</fullName>
    </submittedName>
</protein>
<evidence type="ECO:0000256" key="1">
    <source>
        <dbReference type="ARBA" id="ARBA00023002"/>
    </source>
</evidence>
<feature type="domain" description="3-hydroxyisobutyrate dehydrogenase-like NAD-binding" evidence="5">
    <location>
        <begin position="166"/>
        <end position="286"/>
    </location>
</feature>
<keyword evidence="1" id="KW-0560">Oxidoreductase</keyword>
<dbReference type="PROSITE" id="PS00895">
    <property type="entry name" value="3_HYDROXYISOBUT_DH"/>
    <property type="match status" value="1"/>
</dbReference>
<dbReference type="PIRSF" id="PIRSF000103">
    <property type="entry name" value="HIBADH"/>
    <property type="match status" value="1"/>
</dbReference>
<evidence type="ECO:0000256" key="3">
    <source>
        <dbReference type="PIRSR" id="PIRSR000103-1"/>
    </source>
</evidence>
<dbReference type="InterPro" id="IPR006115">
    <property type="entry name" value="6PGDH_NADP-bd"/>
</dbReference>
<dbReference type="PANTHER" id="PTHR22981:SF7">
    <property type="entry name" value="3-HYDROXYISOBUTYRATE DEHYDROGENASE, MITOCHONDRIAL"/>
    <property type="match status" value="1"/>
</dbReference>
<reference evidence="6 7" key="1">
    <citation type="submission" date="2017-11" db="EMBL/GenBank/DDBJ databases">
        <title>Draft genome sequence of Rhizobiales bacterium SY3-13.</title>
        <authorList>
            <person name="Sun C."/>
        </authorList>
    </citation>
    <scope>NUCLEOTIDE SEQUENCE [LARGE SCALE GENOMIC DNA]</scope>
    <source>
        <strain evidence="6 7">SY3-13</strain>
    </source>
</reference>
<dbReference type="InterPro" id="IPR029154">
    <property type="entry name" value="HIBADH-like_NADP-bd"/>
</dbReference>
<dbReference type="SUPFAM" id="SSF51735">
    <property type="entry name" value="NAD(P)-binding Rossmann-fold domains"/>
    <property type="match status" value="1"/>
</dbReference>
<dbReference type="RefSeq" id="WP_109795624.1">
    <property type="nucleotide sequence ID" value="NZ_PHIG01000054.1"/>
</dbReference>
<evidence type="ECO:0000259" key="4">
    <source>
        <dbReference type="Pfam" id="PF03446"/>
    </source>
</evidence>
<keyword evidence="2" id="KW-0520">NAD</keyword>
<dbReference type="Pfam" id="PF14833">
    <property type="entry name" value="NAD_binding_11"/>
    <property type="match status" value="1"/>
</dbReference>
<dbReference type="InterPro" id="IPR015815">
    <property type="entry name" value="HIBADH-related"/>
</dbReference>
<dbReference type="Gene3D" id="3.40.50.720">
    <property type="entry name" value="NAD(P)-binding Rossmann-like Domain"/>
    <property type="match status" value="1"/>
</dbReference>
<dbReference type="InterPro" id="IPR013328">
    <property type="entry name" value="6PGD_dom2"/>
</dbReference>
<accession>A0A2M9FWI6</accession>
<feature type="active site" evidence="3">
    <location>
        <position position="172"/>
    </location>
</feature>